<dbReference type="STRING" id="1408254.T458_21150"/>
<dbReference type="CDD" id="cd04301">
    <property type="entry name" value="NAT_SF"/>
    <property type="match status" value="1"/>
</dbReference>
<keyword evidence="2" id="KW-0012">Acyltransferase</keyword>
<evidence type="ECO:0000313" key="4">
    <source>
        <dbReference type="EMBL" id="EST53343.1"/>
    </source>
</evidence>
<dbReference type="GO" id="GO:0016747">
    <property type="term" value="F:acyltransferase activity, transferring groups other than amino-acyl groups"/>
    <property type="evidence" value="ECO:0007669"/>
    <property type="project" value="InterPro"/>
</dbReference>
<evidence type="ECO:0000256" key="2">
    <source>
        <dbReference type="ARBA" id="ARBA00023315"/>
    </source>
</evidence>
<gene>
    <name evidence="4" type="ORF">T458_21150</name>
</gene>
<evidence type="ECO:0000313" key="5">
    <source>
        <dbReference type="Proteomes" id="UP000017973"/>
    </source>
</evidence>
<dbReference type="Pfam" id="PF00583">
    <property type="entry name" value="Acetyltransf_1"/>
    <property type="match status" value="1"/>
</dbReference>
<evidence type="ECO:0000259" key="3">
    <source>
        <dbReference type="PROSITE" id="PS51186"/>
    </source>
</evidence>
<dbReference type="InterPro" id="IPR050680">
    <property type="entry name" value="YpeA/RimI_acetyltransf"/>
</dbReference>
<dbReference type="InterPro" id="IPR016181">
    <property type="entry name" value="Acyl_CoA_acyltransferase"/>
</dbReference>
<organism evidence="4 5">
    <name type="scientific">Brevibacillus panacihumi W25</name>
    <dbReference type="NCBI Taxonomy" id="1408254"/>
    <lineage>
        <taxon>Bacteria</taxon>
        <taxon>Bacillati</taxon>
        <taxon>Bacillota</taxon>
        <taxon>Bacilli</taxon>
        <taxon>Bacillales</taxon>
        <taxon>Paenibacillaceae</taxon>
        <taxon>Brevibacillus</taxon>
    </lineage>
</organism>
<dbReference type="RefSeq" id="WP_023558021.1">
    <property type="nucleotide sequence ID" value="NZ_KI629785.1"/>
</dbReference>
<evidence type="ECO:0000256" key="1">
    <source>
        <dbReference type="ARBA" id="ARBA00022679"/>
    </source>
</evidence>
<dbReference type="Proteomes" id="UP000017973">
    <property type="component" value="Unassembled WGS sequence"/>
</dbReference>
<dbReference type="InterPro" id="IPR000182">
    <property type="entry name" value="GNAT_dom"/>
</dbReference>
<dbReference type="PROSITE" id="PS51186">
    <property type="entry name" value="GNAT"/>
    <property type="match status" value="1"/>
</dbReference>
<dbReference type="AlphaFoldDB" id="V6MD84"/>
<dbReference type="Gene3D" id="3.40.630.30">
    <property type="match status" value="1"/>
</dbReference>
<accession>V6MD84</accession>
<keyword evidence="5" id="KW-1185">Reference proteome</keyword>
<sequence length="155" mass="17890">MAQVTLKRITSENWREALELSVNVEQQEFVAAITPPVAIALAKAYIRPDGRMVEPYGIYLEQNMVGFFNLHYTPDSKEDYWVFHFFIDKRFQRRGLGSAAMANLIKHIKETHPSCHCIRLTVHPKNEAGKSFYTRLGFSDNKILSFGEPTYSIYI</sequence>
<dbReference type="EMBL" id="AYJU01000017">
    <property type="protein sequence ID" value="EST53343.1"/>
    <property type="molecule type" value="Genomic_DNA"/>
</dbReference>
<reference evidence="4 5" key="1">
    <citation type="journal article" date="2014" name="Genome Announc.">
        <title>Draft Genome Sequence of Brevibacillus panacihumi Strain W25, a Halotolerant Hydrocarbon-Degrading Bacterium.</title>
        <authorList>
            <person name="Wang X."/>
            <person name="Jin D."/>
            <person name="Zhou L."/>
            <person name="Wu L."/>
            <person name="An W."/>
            <person name="Chen Y."/>
            <person name="Zhao L."/>
        </authorList>
    </citation>
    <scope>NUCLEOTIDE SEQUENCE [LARGE SCALE GENOMIC DNA]</scope>
    <source>
        <strain evidence="4 5">W25</strain>
    </source>
</reference>
<dbReference type="SUPFAM" id="SSF55729">
    <property type="entry name" value="Acyl-CoA N-acyltransferases (Nat)"/>
    <property type="match status" value="1"/>
</dbReference>
<feature type="domain" description="N-acetyltransferase" evidence="3">
    <location>
        <begin position="4"/>
        <end position="155"/>
    </location>
</feature>
<dbReference type="HOGENOM" id="CLU_111226_4_0_9"/>
<dbReference type="eggNOG" id="COG1670">
    <property type="taxonomic scope" value="Bacteria"/>
</dbReference>
<dbReference type="OrthoDB" id="9127144at2"/>
<name>V6MD84_9BACL</name>
<keyword evidence="1 4" id="KW-0808">Transferase</keyword>
<dbReference type="PANTHER" id="PTHR43420">
    <property type="entry name" value="ACETYLTRANSFERASE"/>
    <property type="match status" value="1"/>
</dbReference>
<protein>
    <submittedName>
        <fullName evidence="4">GCN5 family acetyltransferase</fullName>
    </submittedName>
</protein>
<proteinExistence type="predicted"/>
<comment type="caution">
    <text evidence="4">The sequence shown here is derived from an EMBL/GenBank/DDBJ whole genome shotgun (WGS) entry which is preliminary data.</text>
</comment>